<proteinExistence type="predicted"/>
<evidence type="ECO:0000256" key="5">
    <source>
        <dbReference type="SAM" id="SignalP"/>
    </source>
</evidence>
<evidence type="ECO:0000259" key="6">
    <source>
        <dbReference type="PROSITE" id="PS51352"/>
    </source>
</evidence>
<dbReference type="EMBL" id="CP117880">
    <property type="protein sequence ID" value="WDF67631.1"/>
    <property type="molecule type" value="Genomic_DNA"/>
</dbReference>
<feature type="domain" description="Thioredoxin" evidence="6">
    <location>
        <begin position="216"/>
        <end position="355"/>
    </location>
</feature>
<dbReference type="SUPFAM" id="SSF52833">
    <property type="entry name" value="Thioredoxin-like"/>
    <property type="match status" value="1"/>
</dbReference>
<dbReference type="InterPro" id="IPR050553">
    <property type="entry name" value="Thioredoxin_ResA/DsbE_sf"/>
</dbReference>
<comment type="subcellular location">
    <subcellularLocation>
        <location evidence="1">Cell envelope</location>
    </subcellularLocation>
</comment>
<evidence type="ECO:0000313" key="8">
    <source>
        <dbReference type="Proteomes" id="UP001221558"/>
    </source>
</evidence>
<evidence type="ECO:0000256" key="2">
    <source>
        <dbReference type="ARBA" id="ARBA00022748"/>
    </source>
</evidence>
<dbReference type="CDD" id="cd02966">
    <property type="entry name" value="TlpA_like_family"/>
    <property type="match status" value="1"/>
</dbReference>
<dbReference type="RefSeq" id="WP_274266359.1">
    <property type="nucleotide sequence ID" value="NZ_CP117880.1"/>
</dbReference>
<evidence type="ECO:0000256" key="3">
    <source>
        <dbReference type="ARBA" id="ARBA00023157"/>
    </source>
</evidence>
<dbReference type="InterPro" id="IPR013740">
    <property type="entry name" value="Redoxin"/>
</dbReference>
<keyword evidence="3" id="KW-1015">Disulfide bond</keyword>
<feature type="signal peptide" evidence="5">
    <location>
        <begin position="1"/>
        <end position="18"/>
    </location>
</feature>
<gene>
    <name evidence="7" type="ORF">PQ465_15125</name>
</gene>
<protein>
    <submittedName>
        <fullName evidence="7">TlpA disulfide reductase family protein</fullName>
    </submittedName>
</protein>
<dbReference type="InterPro" id="IPR036249">
    <property type="entry name" value="Thioredoxin-like_sf"/>
</dbReference>
<keyword evidence="8" id="KW-1185">Reference proteome</keyword>
<feature type="chain" id="PRO_5047273650" evidence="5">
    <location>
        <begin position="19"/>
        <end position="355"/>
    </location>
</feature>
<evidence type="ECO:0000256" key="4">
    <source>
        <dbReference type="ARBA" id="ARBA00023284"/>
    </source>
</evidence>
<accession>A0ABY7WGI4</accession>
<keyword evidence="4" id="KW-0676">Redox-active center</keyword>
<dbReference type="InterPro" id="IPR013766">
    <property type="entry name" value="Thioredoxin_domain"/>
</dbReference>
<reference evidence="7 8" key="1">
    <citation type="submission" date="2023-02" db="EMBL/GenBank/DDBJ databases">
        <title>Genome sequence of Sphingobacterium sp. KACC 22765.</title>
        <authorList>
            <person name="Kim S."/>
            <person name="Heo J."/>
            <person name="Kwon S.-W."/>
        </authorList>
    </citation>
    <scope>NUCLEOTIDE SEQUENCE [LARGE SCALE GENOMIC DNA]</scope>
    <source>
        <strain evidence="7 8">KACC 22765</strain>
    </source>
</reference>
<evidence type="ECO:0000256" key="1">
    <source>
        <dbReference type="ARBA" id="ARBA00004196"/>
    </source>
</evidence>
<sequence>MKKYLLFIIMHTSFCCLAQEKKTIAGSFVDYNKADTLLFFNKYVPKSYFQESDYEVFNNKGHFTLENKFEFPQLYFSLLASERGRLVSRPKLFFFDENTKAITIDYNRWEASLTDGRTATEYEKSFLPQAFIYLDISDEEALISILYGKFNKLDTLLYDYTKDNPKSFVSLWMLAYRFHLLGFSKIGEGTLSLFDESVKKSVVWAALDHDFKNAHIKEGNEFPNIPVENLSGERVDLVLPKGKLILVDFWFSFCQPCIASIPKLKSLYDAYKPYGFDIVAISIDPEPTKNKWKGVIADKNMSWSHFVDPGGKETMAMKINSFPRYLLLDEEGKIMQTDIDLSTLEDILKNRLSKQ</sequence>
<organism evidence="7 8">
    <name type="scientific">Sphingobacterium oryzagri</name>
    <dbReference type="NCBI Taxonomy" id="3025669"/>
    <lineage>
        <taxon>Bacteria</taxon>
        <taxon>Pseudomonadati</taxon>
        <taxon>Bacteroidota</taxon>
        <taxon>Sphingobacteriia</taxon>
        <taxon>Sphingobacteriales</taxon>
        <taxon>Sphingobacteriaceae</taxon>
        <taxon>Sphingobacterium</taxon>
    </lineage>
</organism>
<dbReference type="PANTHER" id="PTHR42852">
    <property type="entry name" value="THIOL:DISULFIDE INTERCHANGE PROTEIN DSBE"/>
    <property type="match status" value="1"/>
</dbReference>
<name>A0ABY7WGI4_9SPHI</name>
<dbReference type="Gene3D" id="3.40.30.10">
    <property type="entry name" value="Glutaredoxin"/>
    <property type="match status" value="1"/>
</dbReference>
<dbReference type="Proteomes" id="UP001221558">
    <property type="component" value="Chromosome"/>
</dbReference>
<dbReference type="Pfam" id="PF08534">
    <property type="entry name" value="Redoxin"/>
    <property type="match status" value="1"/>
</dbReference>
<keyword evidence="5" id="KW-0732">Signal</keyword>
<dbReference type="PANTHER" id="PTHR42852:SF6">
    <property type="entry name" value="THIOL:DISULFIDE INTERCHANGE PROTEIN DSBE"/>
    <property type="match status" value="1"/>
</dbReference>
<keyword evidence="2" id="KW-0201">Cytochrome c-type biogenesis</keyword>
<dbReference type="PROSITE" id="PS51352">
    <property type="entry name" value="THIOREDOXIN_2"/>
    <property type="match status" value="1"/>
</dbReference>
<evidence type="ECO:0000313" key="7">
    <source>
        <dbReference type="EMBL" id="WDF67631.1"/>
    </source>
</evidence>